<name>A0AAT9FQM0_9BACT</name>
<evidence type="ECO:0000259" key="7">
    <source>
        <dbReference type="Pfam" id="PF13396"/>
    </source>
</evidence>
<protein>
    <recommendedName>
        <fullName evidence="7">Cardiolipin synthase N-terminal domain-containing protein</fullName>
    </recommendedName>
</protein>
<gene>
    <name evidence="8" type="ORF">NT6N_33610</name>
</gene>
<evidence type="ECO:0000256" key="1">
    <source>
        <dbReference type="ARBA" id="ARBA00004651"/>
    </source>
</evidence>
<comment type="subcellular location">
    <subcellularLocation>
        <location evidence="1">Cell membrane</location>
        <topology evidence="1">Multi-pass membrane protein</topology>
    </subcellularLocation>
</comment>
<keyword evidence="2" id="KW-1003">Cell membrane</keyword>
<feature type="domain" description="Cardiolipin synthase N-terminal" evidence="7">
    <location>
        <begin position="37"/>
        <end position="80"/>
    </location>
</feature>
<keyword evidence="5 6" id="KW-0472">Membrane</keyword>
<evidence type="ECO:0000256" key="6">
    <source>
        <dbReference type="SAM" id="Phobius"/>
    </source>
</evidence>
<dbReference type="EMBL" id="AP026866">
    <property type="protein sequence ID" value="BDS08321.1"/>
    <property type="molecule type" value="Genomic_DNA"/>
</dbReference>
<proteinExistence type="predicted"/>
<evidence type="ECO:0000256" key="2">
    <source>
        <dbReference type="ARBA" id="ARBA00022475"/>
    </source>
</evidence>
<keyword evidence="4 6" id="KW-1133">Transmembrane helix</keyword>
<reference evidence="8" key="1">
    <citation type="submission" date="2024-07" db="EMBL/GenBank/DDBJ databases">
        <title>Complete genome sequence of Verrucomicrobiaceae bacterium NT6N.</title>
        <authorList>
            <person name="Huang C."/>
            <person name="Takami H."/>
            <person name="Hamasaki K."/>
        </authorList>
    </citation>
    <scope>NUCLEOTIDE SEQUENCE</scope>
    <source>
        <strain evidence="8">NT6N</strain>
    </source>
</reference>
<dbReference type="GO" id="GO:0005886">
    <property type="term" value="C:plasma membrane"/>
    <property type="evidence" value="ECO:0007669"/>
    <property type="project" value="UniProtKB-SubCell"/>
</dbReference>
<feature type="transmembrane region" description="Helical" evidence="6">
    <location>
        <begin position="18"/>
        <end position="39"/>
    </location>
</feature>
<keyword evidence="3 6" id="KW-0812">Transmembrane</keyword>
<dbReference type="KEGG" id="osu:NT6N_33610"/>
<evidence type="ECO:0000313" key="8">
    <source>
        <dbReference type="EMBL" id="BDS08321.1"/>
    </source>
</evidence>
<evidence type="ECO:0000256" key="3">
    <source>
        <dbReference type="ARBA" id="ARBA00022692"/>
    </source>
</evidence>
<sequence>MNVIDLLAASNSPSNGGLVVAPILLILVLLFGLAVLAFWIWTLVDCVKNEPSEGNDKVVWILVIVLAGWIGSLIYLLARRPARKRELGR</sequence>
<organism evidence="8">
    <name type="scientific">Oceaniferula spumae</name>
    <dbReference type="NCBI Taxonomy" id="2979115"/>
    <lineage>
        <taxon>Bacteria</taxon>
        <taxon>Pseudomonadati</taxon>
        <taxon>Verrucomicrobiota</taxon>
        <taxon>Verrucomicrobiia</taxon>
        <taxon>Verrucomicrobiales</taxon>
        <taxon>Verrucomicrobiaceae</taxon>
        <taxon>Oceaniferula</taxon>
    </lineage>
</organism>
<dbReference type="InterPro" id="IPR027379">
    <property type="entry name" value="CLS_N"/>
</dbReference>
<feature type="transmembrane region" description="Helical" evidence="6">
    <location>
        <begin position="59"/>
        <end position="78"/>
    </location>
</feature>
<dbReference type="AlphaFoldDB" id="A0AAT9FQM0"/>
<accession>A0AAT9FQM0</accession>
<evidence type="ECO:0000256" key="5">
    <source>
        <dbReference type="ARBA" id="ARBA00023136"/>
    </source>
</evidence>
<evidence type="ECO:0000256" key="4">
    <source>
        <dbReference type="ARBA" id="ARBA00022989"/>
    </source>
</evidence>
<dbReference type="Pfam" id="PF13396">
    <property type="entry name" value="PLDc_N"/>
    <property type="match status" value="1"/>
</dbReference>